<feature type="domain" description="Rhodanese" evidence="1">
    <location>
        <begin position="12"/>
        <end position="98"/>
    </location>
</feature>
<dbReference type="STRING" id="1817814.A2V81_02755"/>
<comment type="caution">
    <text evidence="2">The sequence shown here is derived from an EMBL/GenBank/DDBJ whole genome shotgun (WGS) entry which is preliminary data.</text>
</comment>
<evidence type="ECO:0000313" key="3">
    <source>
        <dbReference type="Proteomes" id="UP000177614"/>
    </source>
</evidence>
<sequence>MKPKDLKSKITNKEEFILLDVREREEFEPENTIPGAQNMPMGKVFLEAAKGNLPKDKKIITICKKGGRCEIVARELEKKGYDIEHLEGGIDAWKEEAS</sequence>
<accession>A0A1F4XK12</accession>
<dbReference type="EMBL" id="MEWR01000011">
    <property type="protein sequence ID" value="OGC82051.1"/>
    <property type="molecule type" value="Genomic_DNA"/>
</dbReference>
<dbReference type="AlphaFoldDB" id="A0A1F4XK12"/>
<dbReference type="PANTHER" id="PTHR43031:SF1">
    <property type="entry name" value="PYRIDINE NUCLEOTIDE-DISULPHIDE OXIDOREDUCTASE"/>
    <property type="match status" value="1"/>
</dbReference>
<proteinExistence type="predicted"/>
<evidence type="ECO:0000313" key="2">
    <source>
        <dbReference type="EMBL" id="OGC82051.1"/>
    </source>
</evidence>
<organism evidence="2 3">
    <name type="scientific">Candidatus Abawacabacteria bacterium RBG_16_42_10</name>
    <dbReference type="NCBI Taxonomy" id="1817814"/>
    <lineage>
        <taxon>Bacteria</taxon>
        <taxon>Candidatus Abawacaibacteriota</taxon>
    </lineage>
</organism>
<dbReference type="SUPFAM" id="SSF52821">
    <property type="entry name" value="Rhodanese/Cell cycle control phosphatase"/>
    <property type="match status" value="1"/>
</dbReference>
<dbReference type="PROSITE" id="PS50206">
    <property type="entry name" value="RHODANESE_3"/>
    <property type="match status" value="1"/>
</dbReference>
<dbReference type="InterPro" id="IPR001763">
    <property type="entry name" value="Rhodanese-like_dom"/>
</dbReference>
<dbReference type="InterPro" id="IPR050229">
    <property type="entry name" value="GlpE_sulfurtransferase"/>
</dbReference>
<protein>
    <recommendedName>
        <fullName evidence="1">Rhodanese domain-containing protein</fullName>
    </recommendedName>
</protein>
<dbReference type="Proteomes" id="UP000177614">
    <property type="component" value="Unassembled WGS sequence"/>
</dbReference>
<gene>
    <name evidence="2" type="ORF">A2V81_02755</name>
</gene>
<dbReference type="PANTHER" id="PTHR43031">
    <property type="entry name" value="FAD-DEPENDENT OXIDOREDUCTASE"/>
    <property type="match status" value="1"/>
</dbReference>
<dbReference type="Pfam" id="PF00581">
    <property type="entry name" value="Rhodanese"/>
    <property type="match status" value="1"/>
</dbReference>
<evidence type="ECO:0000259" key="1">
    <source>
        <dbReference type="PROSITE" id="PS50206"/>
    </source>
</evidence>
<dbReference type="SMART" id="SM00450">
    <property type="entry name" value="RHOD"/>
    <property type="match status" value="1"/>
</dbReference>
<name>A0A1F4XK12_9BACT</name>
<dbReference type="InterPro" id="IPR036873">
    <property type="entry name" value="Rhodanese-like_dom_sf"/>
</dbReference>
<dbReference type="CDD" id="cd00158">
    <property type="entry name" value="RHOD"/>
    <property type="match status" value="1"/>
</dbReference>
<reference evidence="2 3" key="1">
    <citation type="journal article" date="2016" name="Nat. Commun.">
        <title>Thousands of microbial genomes shed light on interconnected biogeochemical processes in an aquifer system.</title>
        <authorList>
            <person name="Anantharaman K."/>
            <person name="Brown C.T."/>
            <person name="Hug L.A."/>
            <person name="Sharon I."/>
            <person name="Castelle C.J."/>
            <person name="Probst A.J."/>
            <person name="Thomas B.C."/>
            <person name="Singh A."/>
            <person name="Wilkins M.J."/>
            <person name="Karaoz U."/>
            <person name="Brodie E.L."/>
            <person name="Williams K.H."/>
            <person name="Hubbard S.S."/>
            <person name="Banfield J.F."/>
        </authorList>
    </citation>
    <scope>NUCLEOTIDE SEQUENCE [LARGE SCALE GENOMIC DNA]</scope>
</reference>
<dbReference type="Gene3D" id="3.40.250.10">
    <property type="entry name" value="Rhodanese-like domain"/>
    <property type="match status" value="1"/>
</dbReference>